<accession>A0A0W1AKP1</accession>
<feature type="region of interest" description="Disordered" evidence="1">
    <location>
        <begin position="309"/>
        <end position="341"/>
    </location>
</feature>
<organism evidence="2 3">
    <name type="scientific">Legionella worsleiensis</name>
    <dbReference type="NCBI Taxonomy" id="45076"/>
    <lineage>
        <taxon>Bacteria</taxon>
        <taxon>Pseudomonadati</taxon>
        <taxon>Pseudomonadota</taxon>
        <taxon>Gammaproteobacteria</taxon>
        <taxon>Legionellales</taxon>
        <taxon>Legionellaceae</taxon>
        <taxon>Legionella</taxon>
    </lineage>
</organism>
<dbReference type="OrthoDB" id="5639078at2"/>
<dbReference type="RefSeq" id="WP_058491913.1">
    <property type="nucleotide sequence ID" value="NZ_CBCRUR010000002.1"/>
</dbReference>
<comment type="caution">
    <text evidence="2">The sequence shown here is derived from an EMBL/GenBank/DDBJ whole genome shotgun (WGS) entry which is preliminary data.</text>
</comment>
<dbReference type="PATRIC" id="fig|45076.6.peg.216"/>
<dbReference type="EMBL" id="LNZC01000002">
    <property type="protein sequence ID" value="KTD81895.1"/>
    <property type="molecule type" value="Genomic_DNA"/>
</dbReference>
<proteinExistence type="predicted"/>
<sequence>MPKTIKLHRTSEYAPIPLVKNEQGLYPVPTMRCGILPYTRQGSDILWGCVKSNRVGPVTITLPAGIQDILVTKGEKHLALEVGKPVPDLGYECVQEFVGTLFRDQVYQQMVSRLIENDFNVFIEHPLVTALHETREEHGIDLRKDEGRDHHLLHQLIELAVQPLSGQRGATAQMFWIASLNALDGIELSNTAKIEKKIRRNFGREFYEQGCWGTLPEFKKALIEARQHTTPTPHSASQTDLIKGVLEAYEETLDLLSYLELLINNSFIKTALPREFPRFFTHPSERTSDDAGGIDDMLNTVLRSTLREESGMSLLNPDEQNDRLTYSNPGSDSSSASSSVR</sequence>
<feature type="compositionally biased region" description="Low complexity" evidence="1">
    <location>
        <begin position="327"/>
        <end position="341"/>
    </location>
</feature>
<evidence type="ECO:0000313" key="2">
    <source>
        <dbReference type="EMBL" id="KTD81895.1"/>
    </source>
</evidence>
<dbReference type="Proteomes" id="UP000054662">
    <property type="component" value="Unassembled WGS sequence"/>
</dbReference>
<gene>
    <name evidence="2" type="ORF">Lwor_0198</name>
</gene>
<dbReference type="STRING" id="45076.Lwor_0198"/>
<dbReference type="AlphaFoldDB" id="A0A0W1AKP1"/>
<reference evidence="2 3" key="1">
    <citation type="submission" date="2015-11" db="EMBL/GenBank/DDBJ databases">
        <title>Genomic analysis of 38 Legionella species identifies large and diverse effector repertoires.</title>
        <authorList>
            <person name="Burstein D."/>
            <person name="Amaro F."/>
            <person name="Zusman T."/>
            <person name="Lifshitz Z."/>
            <person name="Cohen O."/>
            <person name="Gilbert J.A."/>
            <person name="Pupko T."/>
            <person name="Shuman H.A."/>
            <person name="Segal G."/>
        </authorList>
    </citation>
    <scope>NUCLEOTIDE SEQUENCE [LARGE SCALE GENOMIC DNA]</scope>
    <source>
        <strain evidence="2 3">ATCC 49508</strain>
    </source>
</reference>
<keyword evidence="3" id="KW-1185">Reference proteome</keyword>
<protein>
    <submittedName>
        <fullName evidence="2">Uncharacterized protein</fullName>
    </submittedName>
</protein>
<evidence type="ECO:0000313" key="3">
    <source>
        <dbReference type="Proteomes" id="UP000054662"/>
    </source>
</evidence>
<name>A0A0W1AKP1_9GAMM</name>
<evidence type="ECO:0000256" key="1">
    <source>
        <dbReference type="SAM" id="MobiDB-lite"/>
    </source>
</evidence>